<organism evidence="3 4">
    <name type="scientific">Microbacterium rhizomatis</name>
    <dbReference type="NCBI Taxonomy" id="1631477"/>
    <lineage>
        <taxon>Bacteria</taxon>
        <taxon>Bacillati</taxon>
        <taxon>Actinomycetota</taxon>
        <taxon>Actinomycetes</taxon>
        <taxon>Micrococcales</taxon>
        <taxon>Microbacteriaceae</taxon>
        <taxon>Microbacterium</taxon>
    </lineage>
</organism>
<dbReference type="InterPro" id="IPR050585">
    <property type="entry name" value="Xaa-Pro_dipeptidyl-ppase/CocE"/>
</dbReference>
<dbReference type="InterPro" id="IPR029058">
    <property type="entry name" value="AB_hydrolase_fold"/>
</dbReference>
<feature type="domain" description="Peptidase S9 prolyl oligopeptidase catalytic" evidence="2">
    <location>
        <begin position="428"/>
        <end position="632"/>
    </location>
</feature>
<protein>
    <submittedName>
        <fullName evidence="3">S9 family peptidase</fullName>
    </submittedName>
</protein>
<accession>A0A5J5J4R6</accession>
<dbReference type="EMBL" id="VYSA01000001">
    <property type="protein sequence ID" value="KAA9111020.1"/>
    <property type="molecule type" value="Genomic_DNA"/>
</dbReference>
<dbReference type="Proteomes" id="UP000325827">
    <property type="component" value="Unassembled WGS sequence"/>
</dbReference>
<dbReference type="SUPFAM" id="SSF53474">
    <property type="entry name" value="alpha/beta-Hydrolases"/>
    <property type="match status" value="1"/>
</dbReference>
<proteinExistence type="predicted"/>
<dbReference type="PANTHER" id="PTHR43056:SF5">
    <property type="entry name" value="PEPTIDASE S9 PROLYL OLIGOPEPTIDASE CATALYTIC DOMAIN-CONTAINING PROTEIN"/>
    <property type="match status" value="1"/>
</dbReference>
<dbReference type="Gene3D" id="3.40.50.1820">
    <property type="entry name" value="alpha/beta hydrolase"/>
    <property type="match status" value="1"/>
</dbReference>
<dbReference type="SUPFAM" id="SSF82171">
    <property type="entry name" value="DPP6 N-terminal domain-like"/>
    <property type="match status" value="1"/>
</dbReference>
<dbReference type="RefSeq" id="WP_150447791.1">
    <property type="nucleotide sequence ID" value="NZ_VYSA01000001.1"/>
</dbReference>
<dbReference type="PANTHER" id="PTHR43056">
    <property type="entry name" value="PEPTIDASE S9 PROLYL OLIGOPEPTIDASE"/>
    <property type="match status" value="1"/>
</dbReference>
<dbReference type="GO" id="GO:0006508">
    <property type="term" value="P:proteolysis"/>
    <property type="evidence" value="ECO:0007669"/>
    <property type="project" value="InterPro"/>
</dbReference>
<dbReference type="AlphaFoldDB" id="A0A5J5J4R6"/>
<dbReference type="Pfam" id="PF00326">
    <property type="entry name" value="Peptidase_S9"/>
    <property type="match status" value="1"/>
</dbReference>
<evidence type="ECO:0000256" key="1">
    <source>
        <dbReference type="SAM" id="MobiDB-lite"/>
    </source>
</evidence>
<keyword evidence="4" id="KW-1185">Reference proteome</keyword>
<evidence type="ECO:0000259" key="2">
    <source>
        <dbReference type="Pfam" id="PF00326"/>
    </source>
</evidence>
<gene>
    <name evidence="3" type="ORF">F6B43_05240</name>
</gene>
<sequence>MTEHLPYGSWPSPLTAEAVASASPRIEGARFVGGEVWWGETIPGEGGRTSVRRRTASGDVDDLLPSPHSARSRVHEYGGGAWTAADDGRLFFVEKADQRVWLREPGGQLRALTPETVDTRFGGLSWQQGVLLAIRESHEAPGGERAIPQRDIVRIGVGEKIEITCVASGSDFVAQPALSPGGRMLAWIAWDHPDMPWDRAELRVGALQDGVVREWTTVAGADSSALQPVWAGADELLYADDPTGRWNLWRAQVPAPTAHPIESHHVQSADADTGGPLWVLGAKWFAHLEDGRILAVRTQGSDDLVVIGPDGVISLLAAPPTSGITVEDVRGTRVLIAGAGVDAPPGLWEIDLDRPTEISLVRGGESPWGADWMPHPRALSTPGPRGPVHAFAYPPTNPHVAGPEDELPPYIVFVHGGPTAHVGGAASDRIAYFTSRGIGVLDVNYGGSSGYGREYRERLRGQWGIVDVEDVAAAARGLAAEGFADPARIAIDGGSAGGWTVLAAVANTDVFAAGISRYGVGDARALAADTHDFEARYLDGLIGPLPEAEDVYIERSPLTHPERFTVPLLLLQGADDAVVPPAQSESIRDALAARGVPHAYVLYEGEGHGFRQAKTLVHAYQTQLAFLGAVLGFEPDDVAPLRLD</sequence>
<dbReference type="InterPro" id="IPR001375">
    <property type="entry name" value="Peptidase_S9_cat"/>
</dbReference>
<evidence type="ECO:0000313" key="3">
    <source>
        <dbReference type="EMBL" id="KAA9111020.1"/>
    </source>
</evidence>
<dbReference type="OrthoDB" id="128799at2"/>
<feature type="region of interest" description="Disordered" evidence="1">
    <location>
        <begin position="43"/>
        <end position="70"/>
    </location>
</feature>
<name>A0A5J5J4R6_9MICO</name>
<comment type="caution">
    <text evidence="3">The sequence shown here is derived from an EMBL/GenBank/DDBJ whole genome shotgun (WGS) entry which is preliminary data.</text>
</comment>
<dbReference type="GO" id="GO:0008236">
    <property type="term" value="F:serine-type peptidase activity"/>
    <property type="evidence" value="ECO:0007669"/>
    <property type="project" value="InterPro"/>
</dbReference>
<evidence type="ECO:0000313" key="4">
    <source>
        <dbReference type="Proteomes" id="UP000325827"/>
    </source>
</evidence>
<reference evidence="4" key="1">
    <citation type="submission" date="2019-09" db="EMBL/GenBank/DDBJ databases">
        <title>Mumia zhuanghuii sp. nov. isolated from the intestinal contents of plateau pika (Ochotona curzoniae) in the Qinghai-Tibet plateau of China.</title>
        <authorList>
            <person name="Tian Z."/>
        </authorList>
    </citation>
    <scope>NUCLEOTIDE SEQUENCE [LARGE SCALE GENOMIC DNA]</scope>
    <source>
        <strain evidence="4">JCM 30598</strain>
    </source>
</reference>